<feature type="compositionally biased region" description="Polar residues" evidence="2">
    <location>
        <begin position="25"/>
        <end position="46"/>
    </location>
</feature>
<protein>
    <submittedName>
        <fullName evidence="3">Uncharacterized protein</fullName>
    </submittedName>
</protein>
<feature type="coiled-coil region" evidence="1">
    <location>
        <begin position="301"/>
        <end position="328"/>
    </location>
</feature>
<evidence type="ECO:0000256" key="1">
    <source>
        <dbReference type="SAM" id="Coils"/>
    </source>
</evidence>
<proteinExistence type="predicted"/>
<evidence type="ECO:0000256" key="2">
    <source>
        <dbReference type="SAM" id="MobiDB-lite"/>
    </source>
</evidence>
<gene>
    <name evidence="3" type="ORF">L227DRAFT_613493</name>
</gene>
<dbReference type="STRING" id="1328759.A0A5C2S2Y7"/>
<reference evidence="3" key="1">
    <citation type="journal article" date="2018" name="Genome Biol. Evol.">
        <title>Genomics and development of Lentinus tigrinus, a white-rot wood-decaying mushroom with dimorphic fruiting bodies.</title>
        <authorList>
            <person name="Wu B."/>
            <person name="Xu Z."/>
            <person name="Knudson A."/>
            <person name="Carlson A."/>
            <person name="Chen N."/>
            <person name="Kovaka S."/>
            <person name="LaButti K."/>
            <person name="Lipzen A."/>
            <person name="Pennachio C."/>
            <person name="Riley R."/>
            <person name="Schakwitz W."/>
            <person name="Umezawa K."/>
            <person name="Ohm R.A."/>
            <person name="Grigoriev I.V."/>
            <person name="Nagy L.G."/>
            <person name="Gibbons J."/>
            <person name="Hibbett D."/>
        </authorList>
    </citation>
    <scope>NUCLEOTIDE SEQUENCE [LARGE SCALE GENOMIC DNA]</scope>
    <source>
        <strain evidence="3">ALCF2SS1-6</strain>
    </source>
</reference>
<organism evidence="3 4">
    <name type="scientific">Lentinus tigrinus ALCF2SS1-6</name>
    <dbReference type="NCBI Taxonomy" id="1328759"/>
    <lineage>
        <taxon>Eukaryota</taxon>
        <taxon>Fungi</taxon>
        <taxon>Dikarya</taxon>
        <taxon>Basidiomycota</taxon>
        <taxon>Agaricomycotina</taxon>
        <taxon>Agaricomycetes</taxon>
        <taxon>Polyporales</taxon>
        <taxon>Polyporaceae</taxon>
        <taxon>Lentinus</taxon>
    </lineage>
</organism>
<evidence type="ECO:0000313" key="4">
    <source>
        <dbReference type="Proteomes" id="UP000313359"/>
    </source>
</evidence>
<dbReference type="Proteomes" id="UP000313359">
    <property type="component" value="Unassembled WGS sequence"/>
</dbReference>
<keyword evidence="1" id="KW-0175">Coiled coil</keyword>
<name>A0A5C2S2Y7_9APHY</name>
<accession>A0A5C2S2Y7</accession>
<sequence length="357" mass="38280">MTGGGVLSERDHPEDLLDDLLYPSTEGSSPACSAASIGTSDPNSPQDVVPLCAVQRVPSVGPTGSAGEWPARGKTPLFLPSTSDEGETPGDSRMDEDPGAPASEEERAFDVSYTHGISRSGWCLSGRTIAVHVGWVICPVSSTMARRGGAGDVSKRAFVAVTGRWQRYPNAYPPQKPSISPRRLEAAAIELGTIDGLEVIVFPAGFRAEEYPAGLETALKTIRATPCTPCVNTGVLCLQSHEAMWGCVRCSREGHMHCEWNVETGKFLATAASTLTLSPVPARSRVTADIPLGRSEAPSAQSSLEGRVERVEAEMAELVKRQEGLAGRLIEIEQSQQRIEDMLQRLCGQLLRDEVQQ</sequence>
<keyword evidence="4" id="KW-1185">Reference proteome</keyword>
<dbReference type="AlphaFoldDB" id="A0A5C2S2Y7"/>
<feature type="region of interest" description="Disordered" evidence="2">
    <location>
        <begin position="1"/>
        <end position="105"/>
    </location>
</feature>
<evidence type="ECO:0000313" key="3">
    <source>
        <dbReference type="EMBL" id="RPD57807.1"/>
    </source>
</evidence>
<dbReference type="EMBL" id="ML122279">
    <property type="protein sequence ID" value="RPD57807.1"/>
    <property type="molecule type" value="Genomic_DNA"/>
</dbReference>